<protein>
    <submittedName>
        <fullName evidence="2">DNA-binding FrmR family transcriptional regulator</fullName>
    </submittedName>
</protein>
<organism evidence="2 3">
    <name type="scientific">Ruminiclostridium sufflavum DSM 19573</name>
    <dbReference type="NCBI Taxonomy" id="1121337"/>
    <lineage>
        <taxon>Bacteria</taxon>
        <taxon>Bacillati</taxon>
        <taxon>Bacillota</taxon>
        <taxon>Clostridia</taxon>
        <taxon>Eubacteriales</taxon>
        <taxon>Oscillospiraceae</taxon>
        <taxon>Ruminiclostridium</taxon>
    </lineage>
</organism>
<dbReference type="OrthoDB" id="9811244at2"/>
<feature type="coiled-coil region" evidence="1">
    <location>
        <begin position="3"/>
        <end position="30"/>
    </location>
</feature>
<dbReference type="RefSeq" id="WP_110463513.1">
    <property type="nucleotide sequence ID" value="NZ_QKMR01000030.1"/>
</dbReference>
<reference evidence="2 3" key="1">
    <citation type="submission" date="2018-06" db="EMBL/GenBank/DDBJ databases">
        <title>Genomic Encyclopedia of Type Strains, Phase I: the one thousand microbial genomes (KMG-I) project.</title>
        <authorList>
            <person name="Kyrpides N."/>
        </authorList>
    </citation>
    <scope>NUCLEOTIDE SEQUENCE [LARGE SCALE GENOMIC DNA]</scope>
    <source>
        <strain evidence="2 3">DSM 19573</strain>
    </source>
</reference>
<evidence type="ECO:0000313" key="3">
    <source>
        <dbReference type="Proteomes" id="UP000248132"/>
    </source>
</evidence>
<dbReference type="PANTHER" id="PTHR33677:SF3">
    <property type="entry name" value="COPPER-SENSING TRANSCRIPTIONAL REPRESSOR RICR"/>
    <property type="match status" value="1"/>
</dbReference>
<keyword evidence="2" id="KW-0238">DNA-binding</keyword>
<dbReference type="GO" id="GO:0003677">
    <property type="term" value="F:DNA binding"/>
    <property type="evidence" value="ECO:0007669"/>
    <property type="project" value="UniProtKB-KW"/>
</dbReference>
<dbReference type="InterPro" id="IPR003735">
    <property type="entry name" value="Metal_Tscrpt_repr"/>
</dbReference>
<sequence>MGNEEKNQLKEDLIKRLKRIEGQVRGIQKMVDEEKYCADILTQVAAVRSAINKVGSIILEKHSMKCIQDAVLSENKEKALSELTKTIQSFMK</sequence>
<dbReference type="CDD" id="cd10148">
    <property type="entry name" value="CsoR-like_DUF156"/>
    <property type="match status" value="1"/>
</dbReference>
<keyword evidence="1" id="KW-0175">Coiled coil</keyword>
<dbReference type="Gene3D" id="1.20.58.1000">
    <property type="entry name" value="Metal-sensitive repressor, helix protomer"/>
    <property type="match status" value="1"/>
</dbReference>
<dbReference type="PANTHER" id="PTHR33677">
    <property type="entry name" value="TRANSCRIPTIONAL REPRESSOR FRMR-RELATED"/>
    <property type="match status" value="1"/>
</dbReference>
<evidence type="ECO:0000256" key="1">
    <source>
        <dbReference type="SAM" id="Coils"/>
    </source>
</evidence>
<dbReference type="GO" id="GO:0046872">
    <property type="term" value="F:metal ion binding"/>
    <property type="evidence" value="ECO:0007669"/>
    <property type="project" value="InterPro"/>
</dbReference>
<dbReference type="Proteomes" id="UP000248132">
    <property type="component" value="Unassembled WGS sequence"/>
</dbReference>
<dbReference type="InterPro" id="IPR038390">
    <property type="entry name" value="Metal_Tscrpt_repr_sf"/>
</dbReference>
<proteinExistence type="predicted"/>
<keyword evidence="3" id="KW-1185">Reference proteome</keyword>
<dbReference type="GO" id="GO:0045892">
    <property type="term" value="P:negative regulation of DNA-templated transcription"/>
    <property type="evidence" value="ECO:0007669"/>
    <property type="project" value="UniProtKB-ARBA"/>
</dbReference>
<comment type="caution">
    <text evidence="2">The sequence shown here is derived from an EMBL/GenBank/DDBJ whole genome shotgun (WGS) entry which is preliminary data.</text>
</comment>
<evidence type="ECO:0000313" key="2">
    <source>
        <dbReference type="EMBL" id="PYG84831.1"/>
    </source>
</evidence>
<gene>
    <name evidence="2" type="ORF">LY28_03542</name>
</gene>
<dbReference type="EMBL" id="QKMR01000030">
    <property type="protein sequence ID" value="PYG84831.1"/>
    <property type="molecule type" value="Genomic_DNA"/>
</dbReference>
<name>A0A318XG39_9FIRM</name>
<dbReference type="Pfam" id="PF02583">
    <property type="entry name" value="Trns_repr_metal"/>
    <property type="match status" value="1"/>
</dbReference>
<accession>A0A318XG39</accession>
<dbReference type="AlphaFoldDB" id="A0A318XG39"/>